<evidence type="ECO:0000256" key="1">
    <source>
        <dbReference type="SAM" id="SignalP"/>
    </source>
</evidence>
<proteinExistence type="predicted"/>
<sequence length="214" mass="25048">MKRLFVTAMIVLLSACFLVACSNTEDTSMISEDTVSEEVKLDENSFTFKLKTSEYNKDENTYLIEYETGLPDGTVVELFIGPGHPDTWGELYDPYFEYIERQQQQVEVEVYDGLISYLFEDTDFNYYPLMNSYMWITFSIPVTDEVNTYIAEEIASEEDFIEKYPEIHKLQQEDEYSSIYMFFEEENGYDLKFYEGFDMTKANSIEEVHGSGIL</sequence>
<protein>
    <recommendedName>
        <fullName evidence="4">Lipoprotein</fullName>
    </recommendedName>
</protein>
<dbReference type="RefSeq" id="WP_204412781.1">
    <property type="nucleotide sequence ID" value="NZ_JAFBED010000001.1"/>
</dbReference>
<dbReference type="EMBL" id="JAFBED010000001">
    <property type="protein sequence ID" value="MBM7618501.1"/>
    <property type="molecule type" value="Genomic_DNA"/>
</dbReference>
<reference evidence="2 3" key="1">
    <citation type="submission" date="2021-01" db="EMBL/GenBank/DDBJ databases">
        <title>Genomic Encyclopedia of Type Strains, Phase IV (KMG-IV): sequencing the most valuable type-strain genomes for metagenomic binning, comparative biology and taxonomic classification.</title>
        <authorList>
            <person name="Goeker M."/>
        </authorList>
    </citation>
    <scope>NUCLEOTIDE SEQUENCE [LARGE SCALE GENOMIC DNA]</scope>
    <source>
        <strain evidence="2 3">DSM 25879</strain>
    </source>
</reference>
<keyword evidence="3" id="KW-1185">Reference proteome</keyword>
<comment type="caution">
    <text evidence="2">The sequence shown here is derived from an EMBL/GenBank/DDBJ whole genome shotgun (WGS) entry which is preliminary data.</text>
</comment>
<evidence type="ECO:0000313" key="2">
    <source>
        <dbReference type="EMBL" id="MBM7618501.1"/>
    </source>
</evidence>
<dbReference type="Proteomes" id="UP000737402">
    <property type="component" value="Unassembled WGS sequence"/>
</dbReference>
<accession>A0ABS2NV34</accession>
<feature type="signal peptide" evidence="1">
    <location>
        <begin position="1"/>
        <end position="20"/>
    </location>
</feature>
<evidence type="ECO:0000313" key="3">
    <source>
        <dbReference type="Proteomes" id="UP000737402"/>
    </source>
</evidence>
<gene>
    <name evidence="2" type="ORF">JOC95_000343</name>
</gene>
<evidence type="ECO:0008006" key="4">
    <source>
        <dbReference type="Google" id="ProtNLM"/>
    </source>
</evidence>
<keyword evidence="1" id="KW-0732">Signal</keyword>
<organism evidence="2 3">
    <name type="scientific">Sutcliffiella tianshenii</name>
    <dbReference type="NCBI Taxonomy" id="1463404"/>
    <lineage>
        <taxon>Bacteria</taxon>
        <taxon>Bacillati</taxon>
        <taxon>Bacillota</taxon>
        <taxon>Bacilli</taxon>
        <taxon>Bacillales</taxon>
        <taxon>Bacillaceae</taxon>
        <taxon>Sutcliffiella</taxon>
    </lineage>
</organism>
<feature type="chain" id="PRO_5046149076" description="Lipoprotein" evidence="1">
    <location>
        <begin position="21"/>
        <end position="214"/>
    </location>
</feature>
<name>A0ABS2NV34_9BACI</name>
<dbReference type="PROSITE" id="PS51257">
    <property type="entry name" value="PROKAR_LIPOPROTEIN"/>
    <property type="match status" value="1"/>
</dbReference>